<dbReference type="InterPro" id="IPR050067">
    <property type="entry name" value="IPM_dehydratase_rel_enz"/>
</dbReference>
<reference evidence="7" key="1">
    <citation type="journal article" date="2014" name="Int. J. Syst. Evol. Microbiol.">
        <title>Complete genome sequence of Corynebacterium casei LMG S-19264T (=DSM 44701T), isolated from a smear-ripened cheese.</title>
        <authorList>
            <consortium name="US DOE Joint Genome Institute (JGI-PGF)"/>
            <person name="Walter F."/>
            <person name="Albersmeier A."/>
            <person name="Kalinowski J."/>
            <person name="Ruckert C."/>
        </authorList>
    </citation>
    <scope>NUCLEOTIDE SEQUENCE</scope>
    <source>
        <strain evidence="7">JCM 13583</strain>
    </source>
</reference>
<dbReference type="PANTHER" id="PTHR43822">
    <property type="entry name" value="HOMOACONITASE, MITOCHONDRIAL-RELATED"/>
    <property type="match status" value="1"/>
</dbReference>
<evidence type="ECO:0000256" key="1">
    <source>
        <dbReference type="ARBA" id="ARBA00022485"/>
    </source>
</evidence>
<keyword evidence="2" id="KW-0479">Metal-binding</keyword>
<keyword evidence="5" id="KW-0456">Lyase</keyword>
<dbReference type="NCBIfam" id="NF001614">
    <property type="entry name" value="PRK00402.1"/>
    <property type="match status" value="1"/>
</dbReference>
<sequence length="417" mass="44467">MAMNMVEKILAEHSGLSTVSPGDIVNVSVDRAILLDIAGLHPELVRNPPKRPFDPDRVSIVFDHFVPPATVELAEGTSKIRKLARAWGIRNFYDAGRGGISHALGAELGWFVPGSIIANTDSHSVAAGAFNCLSRGLGTPELMQVLCTGRTWFIVGETVRIDFQGGLRKGVEAKDAFFEIARRVGDISNMNIEFGGDMHSLSMDDRSSISAMTAELGVEFSIFEHDSVLSSYLSGRVGNYRPVAPDAGAPYAQTHTVDLGELEPMVAVPHNVVGNVRPVGDVQGTRIDQAVIGSCANGRLHDLEVAARILKGRKVNRDVRLIVTPATVNIYREALELGYIKAIAEAGAVVTNPTCGSCFGGHMGLLAPGEVAVTSTTRNFRGRMGSRDASIFLASSATVAASALNGYISDPREVMAQ</sequence>
<dbReference type="PANTHER" id="PTHR43822:SF2">
    <property type="entry name" value="HOMOACONITASE, MITOCHONDRIAL"/>
    <property type="match status" value="1"/>
</dbReference>
<dbReference type="NCBIfam" id="TIGR01343">
    <property type="entry name" value="hacA_fam"/>
    <property type="match status" value="1"/>
</dbReference>
<dbReference type="InterPro" id="IPR006251">
    <property type="entry name" value="Homoacnase/IPMdehydase_lsu"/>
</dbReference>
<proteinExistence type="predicted"/>
<evidence type="ECO:0000259" key="6">
    <source>
        <dbReference type="Pfam" id="PF00330"/>
    </source>
</evidence>
<dbReference type="InterPro" id="IPR015931">
    <property type="entry name" value="Acnase/IPM_dHydase_lsu_aba_1/3"/>
</dbReference>
<dbReference type="GO" id="GO:0051539">
    <property type="term" value="F:4 iron, 4 sulfur cluster binding"/>
    <property type="evidence" value="ECO:0007669"/>
    <property type="project" value="UniProtKB-KW"/>
</dbReference>
<keyword evidence="4" id="KW-0411">Iron-sulfur</keyword>
<dbReference type="EMBL" id="BMNY01000002">
    <property type="protein sequence ID" value="GGM75940.1"/>
    <property type="molecule type" value="Genomic_DNA"/>
</dbReference>
<dbReference type="GO" id="GO:0046872">
    <property type="term" value="F:metal ion binding"/>
    <property type="evidence" value="ECO:0007669"/>
    <property type="project" value="UniProtKB-KW"/>
</dbReference>
<accession>A0AA37BS29</accession>
<gene>
    <name evidence="7" type="primary">leuC</name>
    <name evidence="7" type="ORF">GCM10007108_12330</name>
</gene>
<keyword evidence="8" id="KW-1185">Reference proteome</keyword>
<evidence type="ECO:0000256" key="3">
    <source>
        <dbReference type="ARBA" id="ARBA00023004"/>
    </source>
</evidence>
<dbReference type="InterPro" id="IPR011826">
    <property type="entry name" value="HAcnase/IPMdehydase_lsu_prok"/>
</dbReference>
<organism evidence="7 8">
    <name type="scientific">Thermogymnomonas acidicola</name>
    <dbReference type="NCBI Taxonomy" id="399579"/>
    <lineage>
        <taxon>Archaea</taxon>
        <taxon>Methanobacteriati</taxon>
        <taxon>Thermoplasmatota</taxon>
        <taxon>Thermoplasmata</taxon>
        <taxon>Thermoplasmatales</taxon>
        <taxon>Thermogymnomonas</taxon>
    </lineage>
</organism>
<dbReference type="Gene3D" id="3.30.499.10">
    <property type="entry name" value="Aconitase, domain 3"/>
    <property type="match status" value="2"/>
</dbReference>
<dbReference type="AlphaFoldDB" id="A0AA37BS29"/>
<dbReference type="InterPro" id="IPR001030">
    <property type="entry name" value="Acoase/IPM_deHydtase_lsu_aba"/>
</dbReference>
<keyword evidence="3" id="KW-0408">Iron</keyword>
<dbReference type="GO" id="GO:0003861">
    <property type="term" value="F:3-isopropylmalate dehydratase activity"/>
    <property type="evidence" value="ECO:0007669"/>
    <property type="project" value="InterPro"/>
</dbReference>
<dbReference type="Proteomes" id="UP000632195">
    <property type="component" value="Unassembled WGS sequence"/>
</dbReference>
<dbReference type="InterPro" id="IPR036008">
    <property type="entry name" value="Aconitase_4Fe-4S_dom"/>
</dbReference>
<name>A0AA37BS29_9ARCH</name>
<evidence type="ECO:0000256" key="4">
    <source>
        <dbReference type="ARBA" id="ARBA00023014"/>
    </source>
</evidence>
<dbReference type="NCBIfam" id="TIGR02086">
    <property type="entry name" value="IPMI_arch"/>
    <property type="match status" value="1"/>
</dbReference>
<dbReference type="SUPFAM" id="SSF53732">
    <property type="entry name" value="Aconitase iron-sulfur domain"/>
    <property type="match status" value="1"/>
</dbReference>
<dbReference type="PRINTS" id="PR00415">
    <property type="entry name" value="ACONITASE"/>
</dbReference>
<evidence type="ECO:0000256" key="5">
    <source>
        <dbReference type="ARBA" id="ARBA00023239"/>
    </source>
</evidence>
<evidence type="ECO:0000256" key="2">
    <source>
        <dbReference type="ARBA" id="ARBA00022723"/>
    </source>
</evidence>
<feature type="domain" description="Aconitase/3-isopropylmalate dehydratase large subunit alpha/beta/alpha" evidence="6">
    <location>
        <begin position="76"/>
        <end position="272"/>
    </location>
</feature>
<evidence type="ECO:0000313" key="7">
    <source>
        <dbReference type="EMBL" id="GGM75940.1"/>
    </source>
</evidence>
<comment type="caution">
    <text evidence="7">The sequence shown here is derived from an EMBL/GenBank/DDBJ whole genome shotgun (WGS) entry which is preliminary data.</text>
</comment>
<reference evidence="7" key="2">
    <citation type="submission" date="2022-09" db="EMBL/GenBank/DDBJ databases">
        <authorList>
            <person name="Sun Q."/>
            <person name="Ohkuma M."/>
        </authorList>
    </citation>
    <scope>NUCLEOTIDE SEQUENCE</scope>
    <source>
        <strain evidence="7">JCM 13583</strain>
    </source>
</reference>
<keyword evidence="1" id="KW-0004">4Fe-4S</keyword>
<evidence type="ECO:0000313" key="8">
    <source>
        <dbReference type="Proteomes" id="UP000632195"/>
    </source>
</evidence>
<dbReference type="GO" id="GO:0009098">
    <property type="term" value="P:L-leucine biosynthetic process"/>
    <property type="evidence" value="ECO:0007669"/>
    <property type="project" value="InterPro"/>
</dbReference>
<feature type="domain" description="Aconitase/3-isopropylmalate dehydratase large subunit alpha/beta/alpha" evidence="6">
    <location>
        <begin position="281"/>
        <end position="406"/>
    </location>
</feature>
<dbReference type="RefSeq" id="WP_188681586.1">
    <property type="nucleotide sequence ID" value="NZ_BMNY01000002.1"/>
</dbReference>
<dbReference type="Pfam" id="PF00330">
    <property type="entry name" value="Aconitase"/>
    <property type="match status" value="2"/>
</dbReference>
<protein>
    <submittedName>
        <fullName evidence="7">3-isopropylmalate dehydratase large subunit</fullName>
    </submittedName>
</protein>